<name>A0ABP7W908_9ACTN</name>
<sequence length="85" mass="9496">MSQDPPKAPDPINLAQIGRLAGVGRAAVVTWRRRHPDFPEPIGGTSESPVFRLADVSDWLIAHKFPAHWPSDQAPENITEPREHR</sequence>
<reference evidence="2" key="1">
    <citation type="journal article" date="2019" name="Int. J. Syst. Evol. Microbiol.">
        <title>The Global Catalogue of Microorganisms (GCM) 10K type strain sequencing project: providing services to taxonomists for standard genome sequencing and annotation.</title>
        <authorList>
            <consortium name="The Broad Institute Genomics Platform"/>
            <consortium name="The Broad Institute Genome Sequencing Center for Infectious Disease"/>
            <person name="Wu L."/>
            <person name="Ma J."/>
        </authorList>
    </citation>
    <scope>NUCLEOTIDE SEQUENCE [LARGE SCALE GENOMIC DNA]</scope>
    <source>
        <strain evidence="2">JCM 16702</strain>
    </source>
</reference>
<evidence type="ECO:0008006" key="3">
    <source>
        <dbReference type="Google" id="ProtNLM"/>
    </source>
</evidence>
<protein>
    <recommendedName>
        <fullName evidence="3">DNA-binding protein</fullName>
    </recommendedName>
</protein>
<organism evidence="1 2">
    <name type="scientific">Actinomadura miaoliensis</name>
    <dbReference type="NCBI Taxonomy" id="430685"/>
    <lineage>
        <taxon>Bacteria</taxon>
        <taxon>Bacillati</taxon>
        <taxon>Actinomycetota</taxon>
        <taxon>Actinomycetes</taxon>
        <taxon>Streptosporangiales</taxon>
        <taxon>Thermomonosporaceae</taxon>
        <taxon>Actinomadura</taxon>
    </lineage>
</organism>
<evidence type="ECO:0000313" key="1">
    <source>
        <dbReference type="EMBL" id="GAA4083014.1"/>
    </source>
</evidence>
<dbReference type="Proteomes" id="UP001500683">
    <property type="component" value="Unassembled WGS sequence"/>
</dbReference>
<proteinExistence type="predicted"/>
<accession>A0ABP7W908</accession>
<dbReference type="RefSeq" id="WP_425549451.1">
    <property type="nucleotide sequence ID" value="NZ_BAAAZG010000035.1"/>
</dbReference>
<evidence type="ECO:0000313" key="2">
    <source>
        <dbReference type="Proteomes" id="UP001500683"/>
    </source>
</evidence>
<dbReference type="EMBL" id="BAAAZG010000035">
    <property type="protein sequence ID" value="GAA4083014.1"/>
    <property type="molecule type" value="Genomic_DNA"/>
</dbReference>
<keyword evidence="2" id="KW-1185">Reference proteome</keyword>
<gene>
    <name evidence="1" type="ORF">GCM10022214_48030</name>
</gene>
<comment type="caution">
    <text evidence="1">The sequence shown here is derived from an EMBL/GenBank/DDBJ whole genome shotgun (WGS) entry which is preliminary data.</text>
</comment>